<evidence type="ECO:0008006" key="3">
    <source>
        <dbReference type="Google" id="ProtNLM"/>
    </source>
</evidence>
<evidence type="ECO:0000313" key="2">
    <source>
        <dbReference type="Proteomes" id="UP000230161"/>
    </source>
</evidence>
<sequence>MLVPVVAVAATGSLLVAGLVVHSTVTRAQSVAATTELAESTGLHSEQLSVYAGVARAHVDKRAEQTLDQANQIIAAVHDKVDATPLVTSVASLADYRSLDEATVSALSAQTEAAASSVQAAAAEADRVAAEAAAAAAAAEAARVANTPAGAKATARQMAADRYGWGDGEFSCLSQLWQKESGWSYTSMNRSSGATGIPQALPGSKMASAGPDWQTNAATQIAWGLDYIARGYGSPCGAWSHSTSVGWY</sequence>
<proteinExistence type="predicted"/>
<keyword evidence="2" id="KW-1185">Reference proteome</keyword>
<dbReference type="OrthoDB" id="9766277at2"/>
<organism evidence="1 2">
    <name type="scientific">Compostimonas suwonensis</name>
    <dbReference type="NCBI Taxonomy" id="1048394"/>
    <lineage>
        <taxon>Bacteria</taxon>
        <taxon>Bacillati</taxon>
        <taxon>Actinomycetota</taxon>
        <taxon>Actinomycetes</taxon>
        <taxon>Micrococcales</taxon>
        <taxon>Microbacteriaceae</taxon>
        <taxon>Compostimonas</taxon>
    </lineage>
</organism>
<gene>
    <name evidence="1" type="ORF">CLV54_3328</name>
</gene>
<dbReference type="RefSeq" id="WP_157803042.1">
    <property type="nucleotide sequence ID" value="NZ_PGFB01000007.1"/>
</dbReference>
<comment type="caution">
    <text evidence="1">The sequence shown here is derived from an EMBL/GenBank/DDBJ whole genome shotgun (WGS) entry which is preliminary data.</text>
</comment>
<protein>
    <recommendedName>
        <fullName evidence="3">Transglycosylase-like protein with SLT domain</fullName>
    </recommendedName>
</protein>
<reference evidence="1 2" key="1">
    <citation type="submission" date="2017-11" db="EMBL/GenBank/DDBJ databases">
        <title>Genomic Encyclopedia of Archaeal and Bacterial Type Strains, Phase II (KMG-II): From Individual Species to Whole Genera.</title>
        <authorList>
            <person name="Goeker M."/>
        </authorList>
    </citation>
    <scope>NUCLEOTIDE SEQUENCE [LARGE SCALE GENOMIC DNA]</scope>
    <source>
        <strain evidence="1 2">DSM 25625</strain>
    </source>
</reference>
<dbReference type="InterPro" id="IPR023346">
    <property type="entry name" value="Lysozyme-like_dom_sf"/>
</dbReference>
<dbReference type="Proteomes" id="UP000230161">
    <property type="component" value="Unassembled WGS sequence"/>
</dbReference>
<dbReference type="SUPFAM" id="SSF53955">
    <property type="entry name" value="Lysozyme-like"/>
    <property type="match status" value="1"/>
</dbReference>
<name>A0A2M9BB71_9MICO</name>
<accession>A0A2M9BB71</accession>
<dbReference type="EMBL" id="PGFB01000007">
    <property type="protein sequence ID" value="PJJ55192.1"/>
    <property type="molecule type" value="Genomic_DNA"/>
</dbReference>
<evidence type="ECO:0000313" key="1">
    <source>
        <dbReference type="EMBL" id="PJJ55192.1"/>
    </source>
</evidence>
<dbReference type="AlphaFoldDB" id="A0A2M9BB71"/>